<dbReference type="EMBL" id="JXLC01000011">
    <property type="protein sequence ID" value="OJG91725.1"/>
    <property type="molecule type" value="Genomic_DNA"/>
</dbReference>
<evidence type="ECO:0000313" key="4">
    <source>
        <dbReference type="Proteomes" id="UP000183039"/>
    </source>
</evidence>
<reference evidence="2 4" key="1">
    <citation type="submission" date="2014-12" db="EMBL/GenBank/DDBJ databases">
        <title>Draft genome sequences of 29 type strains of Enterococci.</title>
        <authorList>
            <person name="Zhong Z."/>
            <person name="Sun Z."/>
            <person name="Liu W."/>
            <person name="Zhang W."/>
            <person name="Zhang H."/>
        </authorList>
    </citation>
    <scope>NUCLEOTIDE SEQUENCE [LARGE SCALE GENOMIC DNA]</scope>
    <source>
        <strain evidence="2 4">DSM 22801</strain>
    </source>
</reference>
<protein>
    <submittedName>
        <fullName evidence="2">Uncharacterized protein</fullName>
    </submittedName>
</protein>
<evidence type="ECO:0000313" key="3">
    <source>
        <dbReference type="Proteomes" id="UP000065511"/>
    </source>
</evidence>
<dbReference type="AlphaFoldDB" id="A0A0S3K9Y6"/>
<accession>A0A0S3K9Y6</accession>
<dbReference type="Pfam" id="PF25680">
    <property type="entry name" value="Mom"/>
    <property type="match status" value="1"/>
</dbReference>
<dbReference type="Proteomes" id="UP000065511">
    <property type="component" value="Chromosome"/>
</dbReference>
<evidence type="ECO:0000313" key="2">
    <source>
        <dbReference type="EMBL" id="OJG91725.1"/>
    </source>
</evidence>
<keyword evidence="3" id="KW-1185">Reference proteome</keyword>
<gene>
    <name evidence="1" type="ORF">ATZ33_06600</name>
    <name evidence="2" type="ORF">RV15_GL000392</name>
</gene>
<evidence type="ECO:0000313" key="1">
    <source>
        <dbReference type="EMBL" id="ALS01048.1"/>
    </source>
</evidence>
<dbReference type="KEGG" id="ess:ATZ33_06600"/>
<dbReference type="InterPro" id="IPR057895">
    <property type="entry name" value="Mom"/>
</dbReference>
<reference evidence="1 3" key="2">
    <citation type="submission" date="2015-12" db="EMBL/GenBank/DDBJ databases">
        <authorList>
            <person name="Lauer A."/>
            <person name="Humrighouse B."/>
            <person name="Loparev V."/>
            <person name="Shewmaker P.L."/>
            <person name="Whitney A.M."/>
            <person name="McLaughlin R.W."/>
        </authorList>
    </citation>
    <scope>NUCLEOTIDE SEQUENCE [LARGE SCALE GENOMIC DNA]</scope>
    <source>
        <strain evidence="1 3">LMG 23085</strain>
    </source>
</reference>
<organism evidence="2 4">
    <name type="scientific">Enterococcus silesiacus</name>
    <dbReference type="NCBI Taxonomy" id="332949"/>
    <lineage>
        <taxon>Bacteria</taxon>
        <taxon>Bacillati</taxon>
        <taxon>Bacillota</taxon>
        <taxon>Bacilli</taxon>
        <taxon>Lactobacillales</taxon>
        <taxon>Enterococcaceae</taxon>
        <taxon>Enterococcus</taxon>
    </lineage>
</organism>
<dbReference type="EMBL" id="CP013614">
    <property type="protein sequence ID" value="ALS01048.1"/>
    <property type="molecule type" value="Genomic_DNA"/>
</dbReference>
<proteinExistence type="predicted"/>
<sequence>MISKSLVIEPIPREQAISFIRRYHYSKVIPRLCKYFLGIYCEKELLGVIELGWGTQPLQTIRKLFPKQNLVTKDYLEIGKMCFLPKMNQTNYFGSLALSTLVKWLKENTVCLFLYTLADGIEGKCGYVYQAANFYYGGYFKTSVYRHSITSEKIHPRSARILLEENAQFDGVSKRNWLTHDFCEYKGIEKINGRMFRYLYPLTKDAEKLLKCSPKYMRGNYPKENELRFEKRIAYRKYERIPQPSFDKNCHAYTSQKFTL</sequence>
<name>A0A0S3K9Y6_9ENTE</name>
<dbReference type="RefSeq" id="WP_071877729.1">
    <property type="nucleotide sequence ID" value="NZ_JXLC01000011.1"/>
</dbReference>
<dbReference type="OrthoDB" id="2176957at2"/>
<dbReference type="Proteomes" id="UP000183039">
    <property type="component" value="Unassembled WGS sequence"/>
</dbReference>